<keyword evidence="3" id="KW-1185">Reference proteome</keyword>
<feature type="compositionally biased region" description="Basic and acidic residues" evidence="1">
    <location>
        <begin position="1"/>
        <end position="22"/>
    </location>
</feature>
<dbReference type="EMBL" id="KP211958">
    <property type="protein sequence ID" value="AJK27514.1"/>
    <property type="molecule type" value="Genomic_DNA"/>
</dbReference>
<evidence type="ECO:0000313" key="3">
    <source>
        <dbReference type="Proteomes" id="UP000032135"/>
    </source>
</evidence>
<proteinExistence type="predicted"/>
<dbReference type="KEGG" id="vg:26516632"/>
<evidence type="ECO:0000313" key="2">
    <source>
        <dbReference type="EMBL" id="AJK27514.1"/>
    </source>
</evidence>
<evidence type="ECO:0000256" key="1">
    <source>
        <dbReference type="SAM" id="MobiDB-lite"/>
    </source>
</evidence>
<accession>A0A0C5AE68</accession>
<organism evidence="2 3">
    <name type="scientific">Cyanophage P-TIM40</name>
    <dbReference type="NCBI Taxonomy" id="1589733"/>
    <lineage>
        <taxon>Viruses</taxon>
        <taxon>Duplodnaviria</taxon>
        <taxon>Heunggongvirae</taxon>
        <taxon>Uroviricota</taxon>
        <taxon>Caudoviricetes</taxon>
        <taxon>Pantevenvirales</taxon>
        <taxon>Kyanoviridae</taxon>
        <taxon>Libanvirus</taxon>
        <taxon>Libanvirus ptim40</taxon>
    </lineage>
</organism>
<dbReference type="Proteomes" id="UP000032135">
    <property type="component" value="Segment"/>
</dbReference>
<protein>
    <submittedName>
        <fullName evidence="2">Uncharacterized protein</fullName>
    </submittedName>
</protein>
<feature type="compositionally biased region" description="Basic and acidic residues" evidence="1">
    <location>
        <begin position="34"/>
        <end position="52"/>
    </location>
</feature>
<sequence length="52" mass="6293">MGRTYKRNDPHNSRKPKSIREKRQWHKQTTHKPIYQDDPHLSAPHEEGMTNE</sequence>
<dbReference type="RefSeq" id="YP_009188162.1">
    <property type="nucleotide sequence ID" value="NC_028663.1"/>
</dbReference>
<name>A0A0C5AE68_9CAUD</name>
<feature type="region of interest" description="Disordered" evidence="1">
    <location>
        <begin position="1"/>
        <end position="52"/>
    </location>
</feature>
<reference evidence="2 3" key="1">
    <citation type="submission" date="2014-11" db="EMBL/GenBank/DDBJ databases">
        <authorList>
            <person name="Fedida A."/>
            <person name="Lindell D."/>
        </authorList>
    </citation>
    <scope>NUCLEOTIDE SEQUENCE [LARGE SCALE GENOMIC DNA]</scope>
</reference>
<dbReference type="GeneID" id="26516632"/>
<gene>
    <name evidence="2" type="ORF">PTIM40_87</name>
</gene>